<organism evidence="2 3">
    <name type="scientific">Anisodus acutangulus</name>
    <dbReference type="NCBI Taxonomy" id="402998"/>
    <lineage>
        <taxon>Eukaryota</taxon>
        <taxon>Viridiplantae</taxon>
        <taxon>Streptophyta</taxon>
        <taxon>Embryophyta</taxon>
        <taxon>Tracheophyta</taxon>
        <taxon>Spermatophyta</taxon>
        <taxon>Magnoliopsida</taxon>
        <taxon>eudicotyledons</taxon>
        <taxon>Gunneridae</taxon>
        <taxon>Pentapetalae</taxon>
        <taxon>asterids</taxon>
        <taxon>lamiids</taxon>
        <taxon>Solanales</taxon>
        <taxon>Solanaceae</taxon>
        <taxon>Solanoideae</taxon>
        <taxon>Hyoscyameae</taxon>
        <taxon>Anisodus</taxon>
    </lineage>
</organism>
<dbReference type="GO" id="GO:0005634">
    <property type="term" value="C:nucleus"/>
    <property type="evidence" value="ECO:0007669"/>
    <property type="project" value="TreeGrafter"/>
</dbReference>
<reference evidence="3" key="1">
    <citation type="journal article" date="2023" name="Proc. Natl. Acad. Sci. U.S.A.">
        <title>Genomic and structural basis for evolution of tropane alkaloid biosynthesis.</title>
        <authorList>
            <person name="Wanga Y.-J."/>
            <person name="Taina T."/>
            <person name="Yua J.-Y."/>
            <person name="Lia J."/>
            <person name="Xua B."/>
            <person name="Chenc J."/>
            <person name="D'Auriad J.C."/>
            <person name="Huanga J.-P."/>
            <person name="Huanga S.-X."/>
        </authorList>
    </citation>
    <scope>NUCLEOTIDE SEQUENCE [LARGE SCALE GENOMIC DNA]</scope>
    <source>
        <strain evidence="3">cv. KIB-2019</strain>
    </source>
</reference>
<dbReference type="AlphaFoldDB" id="A0A9Q1R158"/>
<dbReference type="GO" id="GO:0043138">
    <property type="term" value="F:3'-5' DNA helicase activity"/>
    <property type="evidence" value="ECO:0007669"/>
    <property type="project" value="TreeGrafter"/>
</dbReference>
<evidence type="ECO:0000256" key="1">
    <source>
        <dbReference type="SAM" id="MobiDB-lite"/>
    </source>
</evidence>
<dbReference type="EMBL" id="JAJAGQ010000018">
    <property type="protein sequence ID" value="KAJ8536339.1"/>
    <property type="molecule type" value="Genomic_DNA"/>
</dbReference>
<accession>A0A9Q1R158</accession>
<dbReference type="Proteomes" id="UP001152561">
    <property type="component" value="Unassembled WGS sequence"/>
</dbReference>
<dbReference type="GO" id="GO:0036297">
    <property type="term" value="P:interstrand cross-link repair"/>
    <property type="evidence" value="ECO:0007669"/>
    <property type="project" value="TreeGrafter"/>
</dbReference>
<feature type="compositionally biased region" description="Basic and acidic residues" evidence="1">
    <location>
        <begin position="55"/>
        <end position="64"/>
    </location>
</feature>
<evidence type="ECO:0000313" key="3">
    <source>
        <dbReference type="Proteomes" id="UP001152561"/>
    </source>
</evidence>
<protein>
    <submittedName>
        <fullName evidence="2">Uncharacterized protein</fullName>
    </submittedName>
</protein>
<comment type="caution">
    <text evidence="2">The sequence shown here is derived from an EMBL/GenBank/DDBJ whole genome shotgun (WGS) entry which is preliminary data.</text>
</comment>
<dbReference type="GO" id="GO:0006289">
    <property type="term" value="P:nucleotide-excision repair"/>
    <property type="evidence" value="ECO:0007669"/>
    <property type="project" value="TreeGrafter"/>
</dbReference>
<dbReference type="PANTHER" id="PTHR47957">
    <property type="entry name" value="ATP-DEPENDENT HELICASE HRQ1"/>
    <property type="match status" value="1"/>
</dbReference>
<dbReference type="OrthoDB" id="18781at2759"/>
<gene>
    <name evidence="2" type="ORF">K7X08_034740</name>
</gene>
<proteinExistence type="predicted"/>
<sequence>MSPFKQLLKQSFPPASSSPNFHLFLKGVKLGLESKVSDHSVGSGEFLVLVPYTKKDRQQNKKAETPASSSIPVGGSTLKQAETAWSDMMQDLSYLSSISRNDNQTEVLLDETRSRDSNGQTGSVQLNCSSQVKRKRSIKDDKMEGHADELVINILNSSSVDMDGGKAKISVQVLASVNCFTDLDSGNCMCEGANRKDNVSDPCSNGSDSCGCSMWLRSINKLFSFLNIYSASLEFHQEQVNYPGLKGALDCLCLFGFQAGVTDIEQLSFLCPKVVHIVDDDTVFKNFKDGIVIFRNSTTKGDQSATKKGVIISNVLCSTKKRESAFQKSILKVVKLLKARGKHHHYKTVAKKNSLMILPIGNYLGSHSFEANCCDTNPMTPLEMVEHLRKGIGSDGQVVHIENISARNATYVEIPCVLSESTILALKNIGVTRLYSHQAESIQICQHVLYTSFLRRL</sequence>
<evidence type="ECO:0000313" key="2">
    <source>
        <dbReference type="EMBL" id="KAJ8536339.1"/>
    </source>
</evidence>
<name>A0A9Q1R158_9SOLA</name>
<feature type="region of interest" description="Disordered" evidence="1">
    <location>
        <begin position="55"/>
        <end position="75"/>
    </location>
</feature>
<dbReference type="PANTHER" id="PTHR47957:SF3">
    <property type="entry name" value="ATP-DEPENDENT HELICASE HRQ1"/>
    <property type="match status" value="1"/>
</dbReference>
<keyword evidence="3" id="KW-1185">Reference proteome</keyword>